<dbReference type="Pfam" id="PF13175">
    <property type="entry name" value="AAA_15"/>
    <property type="match status" value="2"/>
</dbReference>
<dbReference type="RefSeq" id="WP_121174140.1">
    <property type="nucleotide sequence ID" value="NZ_RBIN01000013.1"/>
</dbReference>
<evidence type="ECO:0000313" key="3">
    <source>
        <dbReference type="Proteomes" id="UP000281975"/>
    </source>
</evidence>
<sequence>MRLSKARIRNYRSVRDTGEFEVENGKTILVGPNEAGKTVILQALQKLNAPDEIEGFEPLRDYPRSEYNDITRGVVDPSDVTVVEGHFTLEEADLEGLEKGYETCNYVFGRRLDNTSWHRIVGGPGLPTYGELSKDLKRLCAHIDKHKEDENPAPSAQLDAVVAGWGDDARIKGERAEKLKEWLEGALPLIDEDNETEEKRYDRLLRACSVHKEQAAALRHLRSRLPVFVLFNNYFRVRPRIHLEHLAQRVQSGVLDDKQYDYGNLCLLKLLGFTPKSLADLGNAKAPNAGDADALKSYQDRLDEREYQLNGASVKLTKEIVSVWMPNPDRAEADRLRIKADGQYLKVVVEDDLGVEVELDQRSEGFQWLVSFFVVFFAEATDRHKNAILLLDEPGLHLHGLKQRDFRETISRLAEKNQTIYTTHSPFLVGPNELDIVRVVDMTDRAVGSKVHGNLSSGDPGALLPLQEALGYDLAQSLFSKTRNLVMEGLTDYWYVEAVAEMLRESGTANLNENIALVFANSAGKVVYYATILHAHKLKVAALLDSDAAGDQAAQQDTLVHTLGNKKIFRTKDYYDGKVKKPEIEDLLRETLIKVAHDDLGWDVGSTAAAHEARPIVNIFDSEIAGFSKYKLAKAFLHWARQKGASDLTESECQQWAELIGSLNKALK</sequence>
<evidence type="ECO:0000259" key="1">
    <source>
        <dbReference type="Pfam" id="PF13175"/>
    </source>
</evidence>
<gene>
    <name evidence="2" type="ORF">C7446_3266</name>
</gene>
<name>A0A420WT24_9GAMM</name>
<dbReference type="SUPFAM" id="SSF52540">
    <property type="entry name" value="P-loop containing nucleoside triphosphate hydrolases"/>
    <property type="match status" value="1"/>
</dbReference>
<dbReference type="Gene3D" id="3.40.50.300">
    <property type="entry name" value="P-loop containing nucleotide triphosphate hydrolases"/>
    <property type="match status" value="1"/>
</dbReference>
<organism evidence="2 3">
    <name type="scientific">Kushneria sinocarnis</name>
    <dbReference type="NCBI Taxonomy" id="595502"/>
    <lineage>
        <taxon>Bacteria</taxon>
        <taxon>Pseudomonadati</taxon>
        <taxon>Pseudomonadota</taxon>
        <taxon>Gammaproteobacteria</taxon>
        <taxon>Oceanospirillales</taxon>
        <taxon>Halomonadaceae</taxon>
        <taxon>Kushneria</taxon>
    </lineage>
</organism>
<accession>A0A420WT24</accession>
<dbReference type="OrthoDB" id="3322489at2"/>
<dbReference type="AlphaFoldDB" id="A0A420WT24"/>
<feature type="domain" description="Endonuclease GajA/Old nuclease/RecF-like AAA" evidence="1">
    <location>
        <begin position="1"/>
        <end position="51"/>
    </location>
</feature>
<keyword evidence="3" id="KW-1185">Reference proteome</keyword>
<dbReference type="CDD" id="cd00267">
    <property type="entry name" value="ABC_ATPase"/>
    <property type="match status" value="1"/>
</dbReference>
<dbReference type="InterPro" id="IPR027417">
    <property type="entry name" value="P-loop_NTPase"/>
</dbReference>
<dbReference type="PANTHER" id="PTHR43581:SF3">
    <property type="entry name" value="AAA+ ATPASE DOMAIN-CONTAINING PROTEIN"/>
    <property type="match status" value="1"/>
</dbReference>
<dbReference type="PANTHER" id="PTHR43581">
    <property type="entry name" value="ATP/GTP PHOSPHATASE"/>
    <property type="match status" value="1"/>
</dbReference>
<feature type="domain" description="Endonuclease GajA/Old nuclease/RecF-like AAA" evidence="1">
    <location>
        <begin position="341"/>
        <end position="429"/>
    </location>
</feature>
<dbReference type="InterPro" id="IPR041685">
    <property type="entry name" value="AAA_GajA/Old/RecF-like"/>
</dbReference>
<comment type="caution">
    <text evidence="2">The sequence shown here is derived from an EMBL/GenBank/DDBJ whole genome shotgun (WGS) entry which is preliminary data.</text>
</comment>
<evidence type="ECO:0000313" key="2">
    <source>
        <dbReference type="EMBL" id="RKQ95403.1"/>
    </source>
</evidence>
<dbReference type="InterPro" id="IPR051396">
    <property type="entry name" value="Bact_Antivir_Def_Nuclease"/>
</dbReference>
<dbReference type="Proteomes" id="UP000281975">
    <property type="component" value="Unassembled WGS sequence"/>
</dbReference>
<reference evidence="2 3" key="1">
    <citation type="submission" date="2018-10" db="EMBL/GenBank/DDBJ databases">
        <title>Genomic Encyclopedia of Type Strains, Phase IV (KMG-IV): sequencing the most valuable type-strain genomes for metagenomic binning, comparative biology and taxonomic classification.</title>
        <authorList>
            <person name="Goeker M."/>
        </authorList>
    </citation>
    <scope>NUCLEOTIDE SEQUENCE [LARGE SCALE GENOMIC DNA]</scope>
    <source>
        <strain evidence="2 3">DSM 23229</strain>
    </source>
</reference>
<proteinExistence type="predicted"/>
<dbReference type="EMBL" id="RBIN01000013">
    <property type="protein sequence ID" value="RKQ95403.1"/>
    <property type="molecule type" value="Genomic_DNA"/>
</dbReference>
<protein>
    <submittedName>
        <fullName evidence="2">AAA ATPase-like protein</fullName>
    </submittedName>
</protein>